<protein>
    <recommendedName>
        <fullName evidence="7">Cardiolipin synthase N-terminal domain-containing protein</fullName>
    </recommendedName>
</protein>
<sequence length="131" mass="15201">MEFFDYMWEVMGWFFWAFVFVATIFTLIMVFTDLFRDKDLNGWAKAVWILFLVFIPLLTSLVYLIARHKGVEERAASEFQRQKEAQDQYIRDVANVSVADEITKAKGLLDSGAITQQEFDQLKGRTLQGAS</sequence>
<keyword evidence="5 6" id="KW-0472">Membrane</keyword>
<accession>A0A1B7LYT2</accession>
<evidence type="ECO:0000313" key="8">
    <source>
        <dbReference type="EMBL" id="OAV60531.1"/>
    </source>
</evidence>
<evidence type="ECO:0000256" key="1">
    <source>
        <dbReference type="ARBA" id="ARBA00004651"/>
    </source>
</evidence>
<feature type="transmembrane region" description="Helical" evidence="6">
    <location>
        <begin position="13"/>
        <end position="35"/>
    </location>
</feature>
<dbReference type="Pfam" id="PF13396">
    <property type="entry name" value="PLDc_N"/>
    <property type="match status" value="1"/>
</dbReference>
<feature type="domain" description="Cardiolipin synthase N-terminal" evidence="7">
    <location>
        <begin position="23"/>
        <end position="67"/>
    </location>
</feature>
<comment type="subcellular location">
    <subcellularLocation>
        <location evidence="1">Cell membrane</location>
        <topology evidence="1">Multi-pass membrane protein</topology>
    </subcellularLocation>
</comment>
<proteinExistence type="predicted"/>
<keyword evidence="4 6" id="KW-1133">Transmembrane helix</keyword>
<reference evidence="8 9" key="1">
    <citation type="submission" date="2016-04" db="EMBL/GenBank/DDBJ databases">
        <title>First whole genome shotgun sequence of the bacterium Enteractinococcus sp. strain UASWS1574.</title>
        <authorList>
            <person name="Crovadore J."/>
            <person name="Chablais R."/>
            <person name="Lefort F."/>
        </authorList>
    </citation>
    <scope>NUCLEOTIDE SEQUENCE [LARGE SCALE GENOMIC DNA]</scope>
    <source>
        <strain evidence="8 9">UASWS1574</strain>
    </source>
</reference>
<evidence type="ECO:0000313" key="9">
    <source>
        <dbReference type="Proteomes" id="UP000078292"/>
    </source>
</evidence>
<dbReference type="STRING" id="1837282.A6F49_11265"/>
<comment type="caution">
    <text evidence="8">The sequence shown here is derived from an EMBL/GenBank/DDBJ whole genome shotgun (WGS) entry which is preliminary data.</text>
</comment>
<dbReference type="GO" id="GO:0005886">
    <property type="term" value="C:plasma membrane"/>
    <property type="evidence" value="ECO:0007669"/>
    <property type="project" value="UniProtKB-SubCell"/>
</dbReference>
<dbReference type="RefSeq" id="WP_043058081.1">
    <property type="nucleotide sequence ID" value="NZ_LXEY01000019.1"/>
</dbReference>
<dbReference type="Proteomes" id="UP000078292">
    <property type="component" value="Unassembled WGS sequence"/>
</dbReference>
<name>A0A1B7LYT2_9MICC</name>
<evidence type="ECO:0000256" key="3">
    <source>
        <dbReference type="ARBA" id="ARBA00022692"/>
    </source>
</evidence>
<dbReference type="InterPro" id="IPR027379">
    <property type="entry name" value="CLS_N"/>
</dbReference>
<evidence type="ECO:0000256" key="2">
    <source>
        <dbReference type="ARBA" id="ARBA00022475"/>
    </source>
</evidence>
<evidence type="ECO:0000256" key="4">
    <source>
        <dbReference type="ARBA" id="ARBA00022989"/>
    </source>
</evidence>
<evidence type="ECO:0000256" key="5">
    <source>
        <dbReference type="ARBA" id="ARBA00023136"/>
    </source>
</evidence>
<dbReference type="OrthoDB" id="7596142at2"/>
<evidence type="ECO:0000256" key="6">
    <source>
        <dbReference type="SAM" id="Phobius"/>
    </source>
</evidence>
<gene>
    <name evidence="8" type="ORF">A6F49_11265</name>
</gene>
<keyword evidence="3 6" id="KW-0812">Transmembrane</keyword>
<feature type="transmembrane region" description="Helical" evidence="6">
    <location>
        <begin position="47"/>
        <end position="66"/>
    </location>
</feature>
<evidence type="ECO:0000259" key="7">
    <source>
        <dbReference type="Pfam" id="PF13396"/>
    </source>
</evidence>
<organism evidence="8 9">
    <name type="scientific">Enteractinococcus helveticum</name>
    <dbReference type="NCBI Taxonomy" id="1837282"/>
    <lineage>
        <taxon>Bacteria</taxon>
        <taxon>Bacillati</taxon>
        <taxon>Actinomycetota</taxon>
        <taxon>Actinomycetes</taxon>
        <taxon>Micrococcales</taxon>
        <taxon>Micrococcaceae</taxon>
    </lineage>
</organism>
<keyword evidence="2" id="KW-1003">Cell membrane</keyword>
<dbReference type="EMBL" id="LXEY01000019">
    <property type="protein sequence ID" value="OAV60531.1"/>
    <property type="molecule type" value="Genomic_DNA"/>
</dbReference>
<keyword evidence="9" id="KW-1185">Reference proteome</keyword>
<dbReference type="AlphaFoldDB" id="A0A1B7LYT2"/>